<proteinExistence type="inferred from homology"/>
<protein>
    <submittedName>
        <fullName evidence="3">Arylsulfatase</fullName>
        <ecNumber evidence="3">3.1.6.1</ecNumber>
    </submittedName>
</protein>
<dbReference type="RefSeq" id="WP_186804714.1">
    <property type="nucleotide sequence ID" value="NZ_CP019646.1"/>
</dbReference>
<dbReference type="InterPro" id="IPR000917">
    <property type="entry name" value="Sulfatase_N"/>
</dbReference>
<reference evidence="4" key="1">
    <citation type="submission" date="2017-02" db="EMBL/GenBank/DDBJ databases">
        <title>Comparative genomics and description of representatives of a novel lineage of planctomycetes thriving in anoxic sediments.</title>
        <authorList>
            <person name="Spring S."/>
            <person name="Bunk B."/>
            <person name="Sproer C."/>
        </authorList>
    </citation>
    <scope>NUCLEOTIDE SEQUENCE [LARGE SCALE GENOMIC DNA]</scope>
    <source>
        <strain evidence="4">SM-Chi-D1</strain>
    </source>
</reference>
<dbReference type="Gene3D" id="3.30.1120.10">
    <property type="match status" value="1"/>
</dbReference>
<comment type="similarity">
    <text evidence="1">Belongs to the sulfatase family.</text>
</comment>
<dbReference type="PANTHER" id="PTHR42693">
    <property type="entry name" value="ARYLSULFATASE FAMILY MEMBER"/>
    <property type="match status" value="1"/>
</dbReference>
<evidence type="ECO:0000256" key="1">
    <source>
        <dbReference type="ARBA" id="ARBA00008779"/>
    </source>
</evidence>
<accession>A0A1Q2MHS0</accession>
<name>A0A1Q2MHS0_9BACT</name>
<feature type="domain" description="Sulfatase N-terminal" evidence="2">
    <location>
        <begin position="36"/>
        <end position="340"/>
    </location>
</feature>
<dbReference type="EMBL" id="CP019646">
    <property type="protein sequence ID" value="AQQ72199.1"/>
    <property type="molecule type" value="Genomic_DNA"/>
</dbReference>
<evidence type="ECO:0000259" key="2">
    <source>
        <dbReference type="Pfam" id="PF00884"/>
    </source>
</evidence>
<dbReference type="Proteomes" id="UP000188181">
    <property type="component" value="Chromosome"/>
</dbReference>
<organism evidence="3 4">
    <name type="scientific">Limihaloglobus sulfuriphilus</name>
    <dbReference type="NCBI Taxonomy" id="1851148"/>
    <lineage>
        <taxon>Bacteria</taxon>
        <taxon>Pseudomonadati</taxon>
        <taxon>Planctomycetota</taxon>
        <taxon>Phycisphaerae</taxon>
        <taxon>Sedimentisphaerales</taxon>
        <taxon>Sedimentisphaeraceae</taxon>
        <taxon>Limihaloglobus</taxon>
    </lineage>
</organism>
<dbReference type="PANTHER" id="PTHR42693:SF33">
    <property type="entry name" value="ARYLSULFATASE"/>
    <property type="match status" value="1"/>
</dbReference>
<dbReference type="SUPFAM" id="SSF53649">
    <property type="entry name" value="Alkaline phosphatase-like"/>
    <property type="match status" value="1"/>
</dbReference>
<dbReference type="Gene3D" id="3.40.720.10">
    <property type="entry name" value="Alkaline Phosphatase, subunit A"/>
    <property type="match status" value="1"/>
</dbReference>
<dbReference type="STRING" id="1851148.SMSP2_02580"/>
<dbReference type="InterPro" id="IPR050738">
    <property type="entry name" value="Sulfatase"/>
</dbReference>
<dbReference type="Pfam" id="PF00884">
    <property type="entry name" value="Sulfatase"/>
    <property type="match status" value="1"/>
</dbReference>
<keyword evidence="3" id="KW-0378">Hydrolase</keyword>
<sequence>MNTRRNFLKLAGSCIAGLPFVSSCGTNYTLSKEKRPNIIIIYIDDLALGDVGAFGCPDFSTKNIDALAASGIKLTNAYTINVPCSPSRSGMMMGMYTQRFGKNDLSRGVPIPDDKPTMAETLRDAGYITGFVGTEKWDIGRWDQGALDRGFMEMGMHPPRVEGHEYFGGGSSYIGVDGSYLTEVEGRYAVEFIERRGRQDKPFFLYFTPLAVHIPNTEVSKKYLKRLYPDHTGDKYSKRQYLGATLLALDDQIGLVLEKIRELGIQEETLIMFSSDNGGDPKAGSRPSPYRGGKGGANMQWEGNFRMPTIVSFPGTLPAGKSYKGMASTIDFYATAAAAAAAKLPDHCEGKDLLPLLLGDKKPNPDESLFWHTHKVQAARWRDWRILKYRDEKNWRLYDIEKDPAETSDISDKYPDVVKKMSRQYSDWIGQMPEPLAPVKPPQELLEHTVNGNHARRPFGRGWMNVEQWDKIKDDPVQWSEFHVRRRMMQQ</sequence>
<evidence type="ECO:0000313" key="3">
    <source>
        <dbReference type="EMBL" id="AQQ72199.1"/>
    </source>
</evidence>
<dbReference type="PROSITE" id="PS51257">
    <property type="entry name" value="PROKAR_LIPOPROTEIN"/>
    <property type="match status" value="1"/>
</dbReference>
<dbReference type="InterPro" id="IPR017850">
    <property type="entry name" value="Alkaline_phosphatase_core_sf"/>
</dbReference>
<evidence type="ECO:0000313" key="4">
    <source>
        <dbReference type="Proteomes" id="UP000188181"/>
    </source>
</evidence>
<dbReference type="AlphaFoldDB" id="A0A1Q2MHS0"/>
<gene>
    <name evidence="3" type="primary">atsA_37</name>
    <name evidence="3" type="ORF">SMSP2_02580</name>
</gene>
<keyword evidence="4" id="KW-1185">Reference proteome</keyword>
<dbReference type="KEGG" id="pbas:SMSP2_02580"/>
<dbReference type="GO" id="GO:0004065">
    <property type="term" value="F:arylsulfatase activity"/>
    <property type="evidence" value="ECO:0007669"/>
    <property type="project" value="UniProtKB-EC"/>
</dbReference>
<dbReference type="EC" id="3.1.6.1" evidence="3"/>